<evidence type="ECO:0000313" key="2">
    <source>
        <dbReference type="EMBL" id="TRZ40287.1"/>
    </source>
</evidence>
<dbReference type="EMBL" id="RIBP01000001">
    <property type="protein sequence ID" value="TRZ40287.1"/>
    <property type="molecule type" value="Genomic_DNA"/>
</dbReference>
<gene>
    <name evidence="2" type="ORF">CEQ21_04945</name>
</gene>
<keyword evidence="1" id="KW-0472">Membrane</keyword>
<accession>A0A553STF3</accession>
<evidence type="ECO:0000313" key="3">
    <source>
        <dbReference type="Proteomes" id="UP000319837"/>
    </source>
</evidence>
<protein>
    <submittedName>
        <fullName evidence="2">Uncharacterized protein</fullName>
    </submittedName>
</protein>
<sequence length="77" mass="9161">MIKIIVMICGGYLFFFWEVRHYLEQRKWYEVFIVFLLVSTGLMLCILLSKNMTIPSPLSWIITLYRPIANVMENILS</sequence>
<dbReference type="Proteomes" id="UP000319837">
    <property type="component" value="Unassembled WGS sequence"/>
</dbReference>
<dbReference type="AlphaFoldDB" id="A0A553STF3"/>
<keyword evidence="1" id="KW-0812">Transmembrane</keyword>
<name>A0A553STF3_NIACI</name>
<keyword evidence="1" id="KW-1133">Transmembrane helix</keyword>
<feature type="transmembrane region" description="Helical" evidence="1">
    <location>
        <begin position="29"/>
        <end position="48"/>
    </location>
</feature>
<reference evidence="3" key="1">
    <citation type="submission" date="2018-10" db="EMBL/GenBank/DDBJ databases">
        <title>FDA dAtabase for Regulatory Grade micrObial Sequences (FDA-ARGOS): Supporting development and validation of Infectious Disease Dx tests.</title>
        <authorList>
            <person name="Minogue T."/>
            <person name="Wolcott M."/>
            <person name="Wasieloski L."/>
            <person name="Aguilar W."/>
            <person name="Moore D."/>
            <person name="Tallon L."/>
            <person name="Sadzewicz L."/>
            <person name="Sengamalay N."/>
            <person name="Ott S."/>
            <person name="Godinez A."/>
            <person name="Nagaraj S."/>
            <person name="Vavikolanu K."/>
            <person name="Vyas G."/>
            <person name="Nadendla S."/>
            <person name="George J."/>
            <person name="Sichtig H."/>
        </authorList>
    </citation>
    <scope>NUCLEOTIDE SEQUENCE [LARGE SCALE GENOMIC DNA]</scope>
    <source>
        <strain evidence="3">FDAARGOS_343</strain>
    </source>
</reference>
<organism evidence="2 3">
    <name type="scientific">Niallia circulans</name>
    <name type="common">Bacillus circulans</name>
    <dbReference type="NCBI Taxonomy" id="1397"/>
    <lineage>
        <taxon>Bacteria</taxon>
        <taxon>Bacillati</taxon>
        <taxon>Bacillota</taxon>
        <taxon>Bacilli</taxon>
        <taxon>Bacillales</taxon>
        <taxon>Bacillaceae</taxon>
        <taxon>Niallia</taxon>
    </lineage>
</organism>
<proteinExistence type="predicted"/>
<evidence type="ECO:0000256" key="1">
    <source>
        <dbReference type="SAM" id="Phobius"/>
    </source>
</evidence>
<comment type="caution">
    <text evidence="2">The sequence shown here is derived from an EMBL/GenBank/DDBJ whole genome shotgun (WGS) entry which is preliminary data.</text>
</comment>
<feature type="transmembrane region" description="Helical" evidence="1">
    <location>
        <begin position="5"/>
        <end position="23"/>
    </location>
</feature>